<proteinExistence type="predicted"/>
<comment type="caution">
    <text evidence="1">The sequence shown here is derived from an EMBL/GenBank/DDBJ whole genome shotgun (WGS) entry which is preliminary data.</text>
</comment>
<feature type="non-terminal residue" evidence="1">
    <location>
        <position position="90"/>
    </location>
</feature>
<evidence type="ECO:0000313" key="2">
    <source>
        <dbReference type="Proteomes" id="UP001151699"/>
    </source>
</evidence>
<gene>
    <name evidence="1" type="ORF">Bhyg_11468</name>
</gene>
<dbReference type="Proteomes" id="UP001151699">
    <property type="component" value="Chromosome X"/>
</dbReference>
<keyword evidence="2" id="KW-1185">Reference proteome</keyword>
<evidence type="ECO:0000313" key="1">
    <source>
        <dbReference type="EMBL" id="KAJ6638730.1"/>
    </source>
</evidence>
<dbReference type="AlphaFoldDB" id="A0A9Q0RYD7"/>
<accession>A0A9Q0RYD7</accession>
<sequence>FCIFFPDIEEKTSGSRDLTLFFKVTKYHEPYWFDLQLQKICKEIRNRRPGLFLCSIDEVTMKTNLQAVVAHMNVILRGRKLSGPTKGEPV</sequence>
<organism evidence="1 2">
    <name type="scientific">Pseudolycoriella hygida</name>
    <dbReference type="NCBI Taxonomy" id="35572"/>
    <lineage>
        <taxon>Eukaryota</taxon>
        <taxon>Metazoa</taxon>
        <taxon>Ecdysozoa</taxon>
        <taxon>Arthropoda</taxon>
        <taxon>Hexapoda</taxon>
        <taxon>Insecta</taxon>
        <taxon>Pterygota</taxon>
        <taxon>Neoptera</taxon>
        <taxon>Endopterygota</taxon>
        <taxon>Diptera</taxon>
        <taxon>Nematocera</taxon>
        <taxon>Sciaroidea</taxon>
        <taxon>Sciaridae</taxon>
        <taxon>Pseudolycoriella</taxon>
    </lineage>
</organism>
<reference evidence="1" key="1">
    <citation type="submission" date="2022-07" db="EMBL/GenBank/DDBJ databases">
        <authorList>
            <person name="Trinca V."/>
            <person name="Uliana J.V.C."/>
            <person name="Torres T.T."/>
            <person name="Ward R.J."/>
            <person name="Monesi N."/>
        </authorList>
    </citation>
    <scope>NUCLEOTIDE SEQUENCE</scope>
    <source>
        <strain evidence="1">HSMRA1968</strain>
        <tissue evidence="1">Whole embryos</tissue>
    </source>
</reference>
<name>A0A9Q0RYD7_9DIPT</name>
<dbReference type="EMBL" id="WJQU01000003">
    <property type="protein sequence ID" value="KAJ6638730.1"/>
    <property type="molecule type" value="Genomic_DNA"/>
</dbReference>
<protein>
    <submittedName>
        <fullName evidence="1">Uncharacterized protein</fullName>
    </submittedName>
</protein>